<dbReference type="PANTHER" id="PTHR46568:SF1">
    <property type="entry name" value="ALKYLDIHYDROXYACETONEPHOSPHATE SYNTHASE, PEROXISOMAL"/>
    <property type="match status" value="1"/>
</dbReference>
<reference evidence="8" key="1">
    <citation type="submission" date="2021-03" db="EMBL/GenBank/DDBJ databases">
        <authorList>
            <person name="Bekaert M."/>
        </authorList>
    </citation>
    <scope>NUCLEOTIDE SEQUENCE</scope>
</reference>
<evidence type="ECO:0000259" key="7">
    <source>
        <dbReference type="PROSITE" id="PS51387"/>
    </source>
</evidence>
<keyword evidence="9" id="KW-1185">Reference proteome</keyword>
<feature type="domain" description="EGF-like" evidence="6">
    <location>
        <begin position="745"/>
        <end position="788"/>
    </location>
</feature>
<dbReference type="AlphaFoldDB" id="A0A8S3UVZ8"/>
<evidence type="ECO:0000256" key="1">
    <source>
        <dbReference type="ARBA" id="ARBA00008000"/>
    </source>
</evidence>
<dbReference type="Gene3D" id="2.10.25.10">
    <property type="entry name" value="Laminin"/>
    <property type="match status" value="1"/>
</dbReference>
<keyword evidence="4" id="KW-0245">EGF-like domain</keyword>
<dbReference type="InterPro" id="IPR016166">
    <property type="entry name" value="FAD-bd_PCMH"/>
</dbReference>
<dbReference type="Pfam" id="PF17963">
    <property type="entry name" value="Big_9"/>
    <property type="match status" value="1"/>
</dbReference>
<evidence type="ECO:0000313" key="8">
    <source>
        <dbReference type="EMBL" id="CAG2248064.1"/>
    </source>
</evidence>
<organism evidence="8 9">
    <name type="scientific">Mytilus edulis</name>
    <name type="common">Blue mussel</name>
    <dbReference type="NCBI Taxonomy" id="6550"/>
    <lineage>
        <taxon>Eukaryota</taxon>
        <taxon>Metazoa</taxon>
        <taxon>Spiralia</taxon>
        <taxon>Lophotrochozoa</taxon>
        <taxon>Mollusca</taxon>
        <taxon>Bivalvia</taxon>
        <taxon>Autobranchia</taxon>
        <taxon>Pteriomorphia</taxon>
        <taxon>Mytilida</taxon>
        <taxon>Mytiloidea</taxon>
        <taxon>Mytilidae</taxon>
        <taxon>Mytilinae</taxon>
        <taxon>Mytilus</taxon>
    </lineage>
</organism>
<sequence>MIFILHANYTKAAGHTLHEIFLLREGKFKRIPDLVVWPTSHNEVVKIVELCCRHNVVLIPFGGGTSVSSALECPSAEQRMIVSLDTSQMVLLITTDSESKDHLNTLWPDVKVVAISGMSSKGDQTYSHAGYVRLMIRRTQILLKMLQNNIEIFLFEVDCLWIKNPVPTLAKNTGFDILVNPVSNRPGIVAGGFIYMFPTRATKYLWNELNNKLTKLEQRIRNLPPGRGISEGENDQIYLSDLVKRRVDGLKCKTLPLTEFSDGKWYSFPNKTRTASDPYVVNNNWVNGNQNKISRAKAWGHWFIRKDNSCTKDSALELGTPDKRKRKSSKLHGEILLQDTTTKVSADIIIKGINVTILAGILNQTDVTADYGTAASAKYTRYLVDPRTRWEDTSRFLRHRLKQYAGLMFYLSPSTSVESLTEISINVKFDSSLFDTNTEIPVLVYWDNFQESWKHPSDTCNDVTDKTDFVNKVFTTQACKEVFSKTTSTRKKRSVPTSVPLPRMWSLMVMSRRAPNTPPRITTSELFVSEDMADLQDKNGQRVIQYVDSESDDVEFTVLQQPIHGQANITTDGTIYYLPDSNYNGVDFIIVKVVETGLLPPFHPLSATRNITINIAPINDAPVLLPFESALKFEEIEIPGKGLNSVQILLDGNVTKKYDLGQVTFMDVDFVDPSINEINYTMRINNTLLSNFTFEPVQFHGMLKKKLKLSLSVDKTFYGRTVFTARGYDQSRYTTKNIEVNVYILIAPCVHGNCLNKTSTECDDVERASSFEKYSCKCDRGYTDEWCQTDINECDPNPCSVFYDCEDLIGYQKCNLNVVKTILLTLAVLLTLVMCFMLIRRFYKKKRPNKIDPGSNTWSFGSEDLGQKKGRFIRPTSASSTEDLVPSCTVRDINVDIGKHLIPLCTDRETNVGNRQSFEEKVDTHTENTSETGDRNVLLSEKTIDSLTKTLEPISTLTATIGLKAPHHKPLRMKTGENHTDTKPNYRFSRYLVDSSLDKSGQLKIIVPPKISSKNQTKNDQT</sequence>
<keyword evidence="4" id="KW-1015">Disulfide bond</keyword>
<dbReference type="PROSITE" id="PS50026">
    <property type="entry name" value="EGF_3"/>
    <property type="match status" value="1"/>
</dbReference>
<dbReference type="InterPro" id="IPR016167">
    <property type="entry name" value="FAD-bd_PCMH_sub1"/>
</dbReference>
<dbReference type="InterPro" id="IPR025650">
    <property type="entry name" value="Alkyl-DHAP_Synthase"/>
</dbReference>
<proteinExistence type="inferred from homology"/>
<comment type="cofactor">
    <cofactor evidence="3">
        <name>FAD</name>
        <dbReference type="ChEBI" id="CHEBI:57692"/>
    </cofactor>
</comment>
<protein>
    <recommendedName>
        <fullName evidence="2">Alkylglycerone-phosphate synthase</fullName>
    </recommendedName>
</protein>
<dbReference type="InterPro" id="IPR005069">
    <property type="entry name" value="Nucl-diP-sugar_transferase"/>
</dbReference>
<evidence type="ECO:0000313" key="9">
    <source>
        <dbReference type="Proteomes" id="UP000683360"/>
    </source>
</evidence>
<keyword evidence="5" id="KW-1133">Transmembrane helix</keyword>
<feature type="binding site" evidence="3">
    <location>
        <begin position="60"/>
        <end position="66"/>
    </location>
    <ligand>
        <name>FAD</name>
        <dbReference type="ChEBI" id="CHEBI:57692"/>
    </ligand>
</feature>
<dbReference type="PROSITE" id="PS01186">
    <property type="entry name" value="EGF_2"/>
    <property type="match status" value="1"/>
</dbReference>
<evidence type="ECO:0000256" key="4">
    <source>
        <dbReference type="PROSITE-ProRule" id="PRU00076"/>
    </source>
</evidence>
<dbReference type="OrthoDB" id="6179856at2759"/>
<keyword evidence="3" id="KW-0285">Flavoprotein</keyword>
<dbReference type="EMBL" id="CAJPWZ010002922">
    <property type="protein sequence ID" value="CAG2248064.1"/>
    <property type="molecule type" value="Genomic_DNA"/>
</dbReference>
<evidence type="ECO:0000259" key="6">
    <source>
        <dbReference type="PROSITE" id="PS50026"/>
    </source>
</evidence>
<evidence type="ECO:0000256" key="3">
    <source>
        <dbReference type="PIRSR" id="PIRSR625650-3"/>
    </source>
</evidence>
<dbReference type="GO" id="GO:0008610">
    <property type="term" value="P:lipid biosynthetic process"/>
    <property type="evidence" value="ECO:0007669"/>
    <property type="project" value="InterPro"/>
</dbReference>
<dbReference type="InterPro" id="IPR036318">
    <property type="entry name" value="FAD-bd_PCMH-like_sf"/>
</dbReference>
<dbReference type="Pfam" id="PF03407">
    <property type="entry name" value="Nucleotid_trans"/>
    <property type="match status" value="1"/>
</dbReference>
<dbReference type="PANTHER" id="PTHR46568">
    <property type="entry name" value="ALKYLDIHYDROXYACETONEPHOSPHATE SYNTHASE, PEROXISOMAL"/>
    <property type="match status" value="1"/>
</dbReference>
<dbReference type="InterPro" id="IPR000742">
    <property type="entry name" value="EGF"/>
</dbReference>
<keyword evidence="5" id="KW-0812">Transmembrane</keyword>
<feature type="transmembrane region" description="Helical" evidence="5">
    <location>
        <begin position="821"/>
        <end position="839"/>
    </location>
</feature>
<dbReference type="Gene3D" id="3.30.43.10">
    <property type="entry name" value="Uridine Diphospho-n-acetylenolpyruvylglucosamine Reductase, domain 2"/>
    <property type="match status" value="1"/>
</dbReference>
<gene>
    <name evidence="8" type="ORF">MEDL_59985</name>
</gene>
<comment type="caution">
    <text evidence="8">The sequence shown here is derived from an EMBL/GenBank/DDBJ whole genome shotgun (WGS) entry which is preliminary data.</text>
</comment>
<evidence type="ECO:0000256" key="5">
    <source>
        <dbReference type="SAM" id="Phobius"/>
    </source>
</evidence>
<dbReference type="Proteomes" id="UP000683360">
    <property type="component" value="Unassembled WGS sequence"/>
</dbReference>
<comment type="caution">
    <text evidence="4">Lacks conserved residue(s) required for the propagation of feature annotation.</text>
</comment>
<feature type="domain" description="FAD-binding PCMH-type" evidence="7">
    <location>
        <begin position="28"/>
        <end position="110"/>
    </location>
</feature>
<dbReference type="PROSITE" id="PS51387">
    <property type="entry name" value="FAD_PCMH"/>
    <property type="match status" value="1"/>
</dbReference>
<keyword evidence="8" id="KW-0808">Transferase</keyword>
<dbReference type="GO" id="GO:0005777">
    <property type="term" value="C:peroxisome"/>
    <property type="evidence" value="ECO:0007669"/>
    <property type="project" value="TreeGrafter"/>
</dbReference>
<evidence type="ECO:0000256" key="2">
    <source>
        <dbReference type="ARBA" id="ARBA00031574"/>
    </source>
</evidence>
<keyword evidence="5" id="KW-0472">Membrane</keyword>
<comment type="similarity">
    <text evidence="1">Belongs to the FAD-binding oxidoreductase/transferase type 4 family.</text>
</comment>
<dbReference type="SUPFAM" id="SSF56176">
    <property type="entry name" value="FAD-binding/transporter-associated domain-like"/>
    <property type="match status" value="1"/>
</dbReference>
<dbReference type="GO" id="GO:0071949">
    <property type="term" value="F:FAD binding"/>
    <property type="evidence" value="ECO:0007669"/>
    <property type="project" value="InterPro"/>
</dbReference>
<accession>A0A8S3UVZ8</accession>
<keyword evidence="3" id="KW-0274">FAD</keyword>
<dbReference type="GO" id="GO:0008609">
    <property type="term" value="F:alkylglycerone-phosphate synthase activity"/>
    <property type="evidence" value="ECO:0007669"/>
    <property type="project" value="InterPro"/>
</dbReference>
<name>A0A8S3UVZ8_MYTED</name>
<feature type="disulfide bond" evidence="4">
    <location>
        <begin position="778"/>
        <end position="787"/>
    </location>
</feature>